<protein>
    <recommendedName>
        <fullName evidence="6">DNL-type domain-containing protein</fullName>
    </recommendedName>
</protein>
<evidence type="ECO:0000259" key="6">
    <source>
        <dbReference type="PROSITE" id="PS51501"/>
    </source>
</evidence>
<dbReference type="AlphaFoldDB" id="A0A178ZR85"/>
<dbReference type="GO" id="GO:0008270">
    <property type="term" value="F:zinc ion binding"/>
    <property type="evidence" value="ECO:0007669"/>
    <property type="project" value="UniProtKB-KW"/>
</dbReference>
<proteinExistence type="predicted"/>
<keyword evidence="8" id="KW-1185">Reference proteome</keyword>
<feature type="compositionally biased region" description="Basic and acidic residues" evidence="5">
    <location>
        <begin position="182"/>
        <end position="192"/>
    </location>
</feature>
<feature type="region of interest" description="Disordered" evidence="5">
    <location>
        <begin position="171"/>
        <end position="192"/>
    </location>
</feature>
<feature type="domain" description="DNL-type" evidence="6">
    <location>
        <begin position="71"/>
        <end position="169"/>
    </location>
</feature>
<feature type="region of interest" description="Disordered" evidence="5">
    <location>
        <begin position="54"/>
        <end position="73"/>
    </location>
</feature>
<evidence type="ECO:0000256" key="4">
    <source>
        <dbReference type="PROSITE-ProRule" id="PRU00834"/>
    </source>
</evidence>
<dbReference type="PROSITE" id="PS51501">
    <property type="entry name" value="ZF_DNL"/>
    <property type="match status" value="1"/>
</dbReference>
<reference evidence="7 8" key="1">
    <citation type="submission" date="2016-04" db="EMBL/GenBank/DDBJ databases">
        <title>Draft genome of Fonsecaea erecta CBS 125763.</title>
        <authorList>
            <person name="Weiss V.A."/>
            <person name="Vicente V.A."/>
            <person name="Raittz R.T."/>
            <person name="Moreno L.F."/>
            <person name="De Souza E.M."/>
            <person name="Pedrosa F.O."/>
            <person name="Steffens M.B."/>
            <person name="Faoro H."/>
            <person name="Tadra-Sfeir M.Z."/>
            <person name="Najafzadeh M.J."/>
            <person name="Felipe M.S."/>
            <person name="Teixeira M."/>
            <person name="Sun J."/>
            <person name="Xi L."/>
            <person name="Gomes R."/>
            <person name="De Azevedo C.M."/>
            <person name="Salgado C.G."/>
            <person name="Da Silva M.B."/>
            <person name="Nascimento M.F."/>
            <person name="Queiroz-Telles F."/>
            <person name="Attili D.S."/>
            <person name="Gorbushina A."/>
        </authorList>
    </citation>
    <scope>NUCLEOTIDE SEQUENCE [LARGE SCALE GENOMIC DNA]</scope>
    <source>
        <strain evidence="7 8">CBS 125763</strain>
    </source>
</reference>
<keyword evidence="3" id="KW-0862">Zinc</keyword>
<dbReference type="InterPro" id="IPR024158">
    <property type="entry name" value="Mt_import_TIM15"/>
</dbReference>
<dbReference type="GO" id="GO:0030150">
    <property type="term" value="P:protein import into mitochondrial matrix"/>
    <property type="evidence" value="ECO:0007669"/>
    <property type="project" value="TreeGrafter"/>
</dbReference>
<dbReference type="Pfam" id="PF05180">
    <property type="entry name" value="zf-DNL"/>
    <property type="match status" value="1"/>
</dbReference>
<dbReference type="GO" id="GO:0006457">
    <property type="term" value="P:protein folding"/>
    <property type="evidence" value="ECO:0007669"/>
    <property type="project" value="TreeGrafter"/>
</dbReference>
<organism evidence="7 8">
    <name type="scientific">Fonsecaea erecta</name>
    <dbReference type="NCBI Taxonomy" id="1367422"/>
    <lineage>
        <taxon>Eukaryota</taxon>
        <taxon>Fungi</taxon>
        <taxon>Dikarya</taxon>
        <taxon>Ascomycota</taxon>
        <taxon>Pezizomycotina</taxon>
        <taxon>Eurotiomycetes</taxon>
        <taxon>Chaetothyriomycetidae</taxon>
        <taxon>Chaetothyriales</taxon>
        <taxon>Herpotrichiellaceae</taxon>
        <taxon>Fonsecaea</taxon>
    </lineage>
</organism>
<comment type="caution">
    <text evidence="7">The sequence shown here is derived from an EMBL/GenBank/DDBJ whole genome shotgun (WGS) entry which is preliminary data.</text>
</comment>
<evidence type="ECO:0000256" key="1">
    <source>
        <dbReference type="ARBA" id="ARBA00022723"/>
    </source>
</evidence>
<evidence type="ECO:0000256" key="2">
    <source>
        <dbReference type="ARBA" id="ARBA00022771"/>
    </source>
</evidence>
<evidence type="ECO:0000256" key="5">
    <source>
        <dbReference type="SAM" id="MobiDB-lite"/>
    </source>
</evidence>
<dbReference type="PANTHER" id="PTHR20922">
    <property type="entry name" value="DNL-TYPE ZINC FINGER PROTEIN"/>
    <property type="match status" value="1"/>
</dbReference>
<accession>A0A178ZR85</accession>
<dbReference type="EMBL" id="LVYI01000003">
    <property type="protein sequence ID" value="OAP61971.1"/>
    <property type="molecule type" value="Genomic_DNA"/>
</dbReference>
<name>A0A178ZR85_9EURO</name>
<dbReference type="InterPro" id="IPR007853">
    <property type="entry name" value="Znf_DNL-typ"/>
</dbReference>
<gene>
    <name evidence="7" type="ORF">AYL99_04174</name>
</gene>
<evidence type="ECO:0000256" key="3">
    <source>
        <dbReference type="ARBA" id="ARBA00022833"/>
    </source>
</evidence>
<dbReference type="GO" id="GO:0050821">
    <property type="term" value="P:protein stabilization"/>
    <property type="evidence" value="ECO:0007669"/>
    <property type="project" value="TreeGrafter"/>
</dbReference>
<keyword evidence="1" id="KW-0479">Metal-binding</keyword>
<keyword evidence="2 4" id="KW-0863">Zinc-finger</keyword>
<dbReference type="OrthoDB" id="512667at2759"/>
<dbReference type="PANTHER" id="PTHR20922:SF13">
    <property type="entry name" value="DNL-TYPE ZINC FINGER PROTEIN"/>
    <property type="match status" value="1"/>
</dbReference>
<dbReference type="GO" id="GO:0005739">
    <property type="term" value="C:mitochondrion"/>
    <property type="evidence" value="ECO:0007669"/>
    <property type="project" value="TreeGrafter"/>
</dbReference>
<dbReference type="GO" id="GO:0051087">
    <property type="term" value="F:protein-folding chaperone binding"/>
    <property type="evidence" value="ECO:0007669"/>
    <property type="project" value="TreeGrafter"/>
</dbReference>
<dbReference type="STRING" id="1367422.A0A178ZR85"/>
<evidence type="ECO:0000313" key="8">
    <source>
        <dbReference type="Proteomes" id="UP000078343"/>
    </source>
</evidence>
<dbReference type="Proteomes" id="UP000078343">
    <property type="component" value="Unassembled WGS sequence"/>
</dbReference>
<dbReference type="RefSeq" id="XP_018695338.1">
    <property type="nucleotide sequence ID" value="XM_018835688.1"/>
</dbReference>
<dbReference type="GeneID" id="30008343"/>
<sequence length="192" mass="21154">MRSISHVGRRAASSAFASRSVGCSSRASSLVTRNPLVWRQPTLTRRPFAPINRYNSSLSVPGTPPSPAKAQDEPSYELSFTCKPCLYRSTHRITKHGYHRGTVLVTCPSCKARHVIADHLKIFLDKSSTLEDILRKKAAAGEDISKLLKKGRLGIRPGEVVGNEGEEDLEFWDDGTESVHTPIEEKQGGQQS</sequence>
<evidence type="ECO:0000313" key="7">
    <source>
        <dbReference type="EMBL" id="OAP61971.1"/>
    </source>
</evidence>